<keyword evidence="3" id="KW-0418">Kinase</keyword>
<sequence>MRALRAEDPETLGGHRLLARLGAGGMGTVYLARAADGALVAVKMIRAEYAADPAFRARFRREVRLATGLDARWVVPVT</sequence>
<protein>
    <submittedName>
        <fullName evidence="3">Serine/threonine protein kinase</fullName>
    </submittedName>
</protein>
<dbReference type="EMBL" id="JBEPEK010001165">
    <property type="protein sequence ID" value="MER7188320.1"/>
    <property type="molecule type" value="Genomic_DNA"/>
</dbReference>
<evidence type="ECO:0000256" key="1">
    <source>
        <dbReference type="PROSITE-ProRule" id="PRU10141"/>
    </source>
</evidence>
<name>A0ABV1XGZ9_9ACTN</name>
<dbReference type="InterPro" id="IPR017441">
    <property type="entry name" value="Protein_kinase_ATP_BS"/>
</dbReference>
<accession>A0ABV1XGZ9</accession>
<keyword evidence="3" id="KW-0723">Serine/threonine-protein kinase</keyword>
<keyword evidence="1" id="KW-0547">Nucleotide-binding</keyword>
<keyword evidence="1" id="KW-0067">ATP-binding</keyword>
<proteinExistence type="predicted"/>
<evidence type="ECO:0000313" key="3">
    <source>
        <dbReference type="EMBL" id="MER7188320.1"/>
    </source>
</evidence>
<evidence type="ECO:0000259" key="2">
    <source>
        <dbReference type="PROSITE" id="PS50011"/>
    </source>
</evidence>
<keyword evidence="3" id="KW-0808">Transferase</keyword>
<dbReference type="PROSITE" id="PS00107">
    <property type="entry name" value="PROTEIN_KINASE_ATP"/>
    <property type="match status" value="1"/>
</dbReference>
<feature type="domain" description="Protein kinase" evidence="2">
    <location>
        <begin position="15"/>
        <end position="78"/>
    </location>
</feature>
<evidence type="ECO:0000313" key="4">
    <source>
        <dbReference type="Proteomes" id="UP001474181"/>
    </source>
</evidence>
<dbReference type="PROSITE" id="PS50011">
    <property type="entry name" value="PROTEIN_KINASE_DOM"/>
    <property type="match status" value="1"/>
</dbReference>
<dbReference type="InterPro" id="IPR000719">
    <property type="entry name" value="Prot_kinase_dom"/>
</dbReference>
<dbReference type="SUPFAM" id="SSF56112">
    <property type="entry name" value="Protein kinase-like (PK-like)"/>
    <property type="match status" value="1"/>
</dbReference>
<reference evidence="3 4" key="1">
    <citation type="submission" date="2024-06" db="EMBL/GenBank/DDBJ databases">
        <title>The Natural Products Discovery Center: Release of the First 8490 Sequenced Strains for Exploring Actinobacteria Biosynthetic Diversity.</title>
        <authorList>
            <person name="Kalkreuter E."/>
            <person name="Kautsar S.A."/>
            <person name="Yang D."/>
            <person name="Bader C.D."/>
            <person name="Teijaro C.N."/>
            <person name="Fluegel L."/>
            <person name="Davis C.M."/>
            <person name="Simpson J.R."/>
            <person name="Lauterbach L."/>
            <person name="Steele A.D."/>
            <person name="Gui C."/>
            <person name="Meng S."/>
            <person name="Li G."/>
            <person name="Viehrig K."/>
            <person name="Ye F."/>
            <person name="Su P."/>
            <person name="Kiefer A.F."/>
            <person name="Nichols A."/>
            <person name="Cepeda A.J."/>
            <person name="Yan W."/>
            <person name="Fan B."/>
            <person name="Jiang Y."/>
            <person name="Adhikari A."/>
            <person name="Zheng C.-J."/>
            <person name="Schuster L."/>
            <person name="Cowan T.M."/>
            <person name="Smanski M.J."/>
            <person name="Chevrette M.G."/>
            <person name="De Carvalho L.P.S."/>
            <person name="Shen B."/>
        </authorList>
    </citation>
    <scope>NUCLEOTIDE SEQUENCE [LARGE SCALE GENOMIC DNA]</scope>
    <source>
        <strain evidence="3 4">NPDC000234</strain>
    </source>
</reference>
<dbReference type="InterPro" id="IPR011009">
    <property type="entry name" value="Kinase-like_dom_sf"/>
</dbReference>
<comment type="caution">
    <text evidence="3">The sequence shown here is derived from an EMBL/GenBank/DDBJ whole genome shotgun (WGS) entry which is preliminary data.</text>
</comment>
<organism evidence="3 4">
    <name type="scientific">Streptomyces hyaluromycini</name>
    <dbReference type="NCBI Taxonomy" id="1377993"/>
    <lineage>
        <taxon>Bacteria</taxon>
        <taxon>Bacillati</taxon>
        <taxon>Actinomycetota</taxon>
        <taxon>Actinomycetes</taxon>
        <taxon>Kitasatosporales</taxon>
        <taxon>Streptomycetaceae</taxon>
        <taxon>Streptomyces</taxon>
    </lineage>
</organism>
<dbReference type="Gene3D" id="3.30.200.20">
    <property type="entry name" value="Phosphorylase Kinase, domain 1"/>
    <property type="match status" value="1"/>
</dbReference>
<dbReference type="Proteomes" id="UP001474181">
    <property type="component" value="Unassembled WGS sequence"/>
</dbReference>
<gene>
    <name evidence="3" type="ORF">ABT404_54210</name>
</gene>
<dbReference type="GO" id="GO:0004674">
    <property type="term" value="F:protein serine/threonine kinase activity"/>
    <property type="evidence" value="ECO:0007669"/>
    <property type="project" value="UniProtKB-KW"/>
</dbReference>
<feature type="non-terminal residue" evidence="3">
    <location>
        <position position="78"/>
    </location>
</feature>
<feature type="binding site" evidence="1">
    <location>
        <position position="43"/>
    </location>
    <ligand>
        <name>ATP</name>
        <dbReference type="ChEBI" id="CHEBI:30616"/>
    </ligand>
</feature>
<keyword evidence="4" id="KW-1185">Reference proteome</keyword>